<dbReference type="EMBL" id="AZMM01012040">
    <property type="protein sequence ID" value="ETJ33503.1"/>
    <property type="molecule type" value="Genomic_DNA"/>
</dbReference>
<organism evidence="1">
    <name type="scientific">human gut metagenome</name>
    <dbReference type="NCBI Taxonomy" id="408170"/>
    <lineage>
        <taxon>unclassified sequences</taxon>
        <taxon>metagenomes</taxon>
        <taxon>organismal metagenomes</taxon>
    </lineage>
</organism>
<gene>
    <name evidence="1" type="ORF">Q604_UNBC12040G0002</name>
</gene>
<accession>W1XSZ7</accession>
<name>W1XSZ7_9ZZZZ</name>
<dbReference type="AlphaFoldDB" id="W1XSZ7"/>
<proteinExistence type="predicted"/>
<sequence length="24" mass="2887">TGRVLKNFLDIYKEVHLHNNAYKN</sequence>
<protein>
    <submittedName>
        <fullName evidence="1">Uncharacterized protein</fullName>
    </submittedName>
</protein>
<evidence type="ECO:0000313" key="1">
    <source>
        <dbReference type="EMBL" id="ETJ33503.1"/>
    </source>
</evidence>
<feature type="non-terminal residue" evidence="1">
    <location>
        <position position="1"/>
    </location>
</feature>
<reference evidence="1" key="1">
    <citation type="submission" date="2013-12" db="EMBL/GenBank/DDBJ databases">
        <title>A Varibaculum cambriense genome reconstructed from a premature infant gut community with otherwise low bacterial novelty that shifts toward anaerobic metabolism during the third week of life.</title>
        <authorList>
            <person name="Brown C.T."/>
            <person name="Sharon I."/>
            <person name="Thomas B.C."/>
            <person name="Castelle C.J."/>
            <person name="Morowitz M.J."/>
            <person name="Banfield J.F."/>
        </authorList>
    </citation>
    <scope>NUCLEOTIDE SEQUENCE</scope>
</reference>
<comment type="caution">
    <text evidence="1">The sequence shown here is derived from an EMBL/GenBank/DDBJ whole genome shotgun (WGS) entry which is preliminary data.</text>
</comment>